<proteinExistence type="inferred from homology"/>
<dbReference type="RefSeq" id="WP_085755014.1">
    <property type="nucleotide sequence ID" value="NZ_CP021023.1"/>
</dbReference>
<dbReference type="EMBL" id="CP021023">
    <property type="protein sequence ID" value="ARN56316.1"/>
    <property type="molecule type" value="Genomic_DNA"/>
</dbReference>
<sequence length="371" mass="41250" precursor="true">MKRNPAAIILIMLMFSACGFCAEDQNKPSIREMAGQMLMAGFRGLMPEQCPQILEDIEKRNLGGVILFDYDVSLDKPVRNIESPAQLKRLVSALKSRAKAPLLVAVDQEGGQVCRLKEKFGFPETNSAEHLGNIDDPEKTRLAGRQIGQTLANIGINLNLAPCVDVNINPDNPAIGRLERSFSPNPRKTAVHGRAFAQGLSEADVLSCIKHFPGHGSAYNDSHKGLTDITNTWLPKELIPFRSIIRSGDADMVMTAHLVNENIDPKYPATLSKNFLYTMLRLGIGWDGVVITDDMQMKAIAEEYSLKRSIKLSINAGADILLFANNLSWQPDIVEKALEMIEGLLLEGKIKRARIRESYERIMKLKEKLKK</sequence>
<dbReference type="PROSITE" id="PS51257">
    <property type="entry name" value="PROKAR_LIPOPROTEIN"/>
    <property type="match status" value="1"/>
</dbReference>
<feature type="chain" id="PRO_5012958543" description="beta-N-acetylhexosaminidase" evidence="6">
    <location>
        <begin position="23"/>
        <end position="371"/>
    </location>
</feature>
<evidence type="ECO:0000256" key="1">
    <source>
        <dbReference type="ARBA" id="ARBA00001231"/>
    </source>
</evidence>
<protein>
    <recommendedName>
        <fullName evidence="3">beta-N-acetylhexosaminidase</fullName>
        <ecNumber evidence="3">3.2.1.52</ecNumber>
    </recommendedName>
</protein>
<dbReference type="GO" id="GO:0004563">
    <property type="term" value="F:beta-N-acetylhexosaminidase activity"/>
    <property type="evidence" value="ECO:0007669"/>
    <property type="project" value="UniProtKB-EC"/>
</dbReference>
<dbReference type="InterPro" id="IPR036962">
    <property type="entry name" value="Glyco_hydro_3_N_sf"/>
</dbReference>
<dbReference type="PANTHER" id="PTHR30480:SF13">
    <property type="entry name" value="BETA-HEXOSAMINIDASE"/>
    <property type="match status" value="1"/>
</dbReference>
<accession>A0A1W6LKN4</accession>
<evidence type="ECO:0000259" key="7">
    <source>
        <dbReference type="Pfam" id="PF00933"/>
    </source>
</evidence>
<dbReference type="InterPro" id="IPR050226">
    <property type="entry name" value="NagZ_Beta-hexosaminidase"/>
</dbReference>
<dbReference type="InterPro" id="IPR017853">
    <property type="entry name" value="GH"/>
</dbReference>
<evidence type="ECO:0000256" key="6">
    <source>
        <dbReference type="SAM" id="SignalP"/>
    </source>
</evidence>
<dbReference type="PANTHER" id="PTHR30480">
    <property type="entry name" value="BETA-HEXOSAMINIDASE-RELATED"/>
    <property type="match status" value="1"/>
</dbReference>
<dbReference type="Proteomes" id="UP000193334">
    <property type="component" value="Chromosome"/>
</dbReference>
<evidence type="ECO:0000313" key="8">
    <source>
        <dbReference type="EMBL" id="ARN56316.1"/>
    </source>
</evidence>
<comment type="similarity">
    <text evidence="2">Belongs to the glycosyl hydrolase 3 family.</text>
</comment>
<dbReference type="KEGG" id="pbp:STSP1_00692"/>
<dbReference type="InterPro" id="IPR001764">
    <property type="entry name" value="Glyco_hydro_3_N"/>
</dbReference>
<feature type="domain" description="Glycoside hydrolase family 3 N-terminal" evidence="7">
    <location>
        <begin position="30"/>
        <end position="365"/>
    </location>
</feature>
<dbReference type="SUPFAM" id="SSF51445">
    <property type="entry name" value="(Trans)glycosidases"/>
    <property type="match status" value="1"/>
</dbReference>
<dbReference type="EC" id="3.2.1.52" evidence="3"/>
<evidence type="ECO:0000256" key="2">
    <source>
        <dbReference type="ARBA" id="ARBA00005336"/>
    </source>
</evidence>
<feature type="signal peptide" evidence="6">
    <location>
        <begin position="1"/>
        <end position="22"/>
    </location>
</feature>
<comment type="catalytic activity">
    <reaction evidence="1">
        <text>Hydrolysis of terminal non-reducing N-acetyl-D-hexosamine residues in N-acetyl-beta-D-hexosaminides.</text>
        <dbReference type="EC" id="3.2.1.52"/>
    </reaction>
</comment>
<dbReference type="AlphaFoldDB" id="A0A1W6LKN4"/>
<reference evidence="9" key="1">
    <citation type="submission" date="2017-04" db="EMBL/GenBank/DDBJ databases">
        <title>Comparative genomics and description of representatives of a novel lineage of planctomycetes thriving in anoxic sediments.</title>
        <authorList>
            <person name="Spring S."/>
            <person name="Bunk B."/>
            <person name="Sproer C."/>
        </authorList>
    </citation>
    <scope>NUCLEOTIDE SEQUENCE [LARGE SCALE GENOMIC DNA]</scope>
    <source>
        <strain evidence="9">ST-PulAB-D4</strain>
    </source>
</reference>
<evidence type="ECO:0000256" key="5">
    <source>
        <dbReference type="ARBA" id="ARBA00023295"/>
    </source>
</evidence>
<keyword evidence="5 8" id="KW-0326">Glycosidase</keyword>
<keyword evidence="4 8" id="KW-0378">Hydrolase</keyword>
<evidence type="ECO:0000256" key="3">
    <source>
        <dbReference type="ARBA" id="ARBA00012663"/>
    </source>
</evidence>
<keyword evidence="9" id="KW-1185">Reference proteome</keyword>
<keyword evidence="6" id="KW-0732">Signal</keyword>
<dbReference type="Gene3D" id="3.20.20.300">
    <property type="entry name" value="Glycoside hydrolase, family 3, N-terminal domain"/>
    <property type="match status" value="1"/>
</dbReference>
<organism evidence="8 9">
    <name type="scientific">Sedimentisphaera salicampi</name>
    <dbReference type="NCBI Taxonomy" id="1941349"/>
    <lineage>
        <taxon>Bacteria</taxon>
        <taxon>Pseudomonadati</taxon>
        <taxon>Planctomycetota</taxon>
        <taxon>Phycisphaerae</taxon>
        <taxon>Sedimentisphaerales</taxon>
        <taxon>Sedimentisphaeraceae</taxon>
        <taxon>Sedimentisphaera</taxon>
    </lineage>
</organism>
<evidence type="ECO:0000313" key="9">
    <source>
        <dbReference type="Proteomes" id="UP000193334"/>
    </source>
</evidence>
<name>A0A1W6LKN4_9BACT</name>
<dbReference type="GO" id="GO:0005975">
    <property type="term" value="P:carbohydrate metabolic process"/>
    <property type="evidence" value="ECO:0007669"/>
    <property type="project" value="InterPro"/>
</dbReference>
<evidence type="ECO:0000256" key="4">
    <source>
        <dbReference type="ARBA" id="ARBA00022801"/>
    </source>
</evidence>
<dbReference type="GO" id="GO:0009254">
    <property type="term" value="P:peptidoglycan turnover"/>
    <property type="evidence" value="ECO:0007669"/>
    <property type="project" value="TreeGrafter"/>
</dbReference>
<gene>
    <name evidence="8" type="ORF">STSP1_00692</name>
</gene>
<dbReference type="STRING" id="1941349.STSP1_00692"/>
<dbReference type="Pfam" id="PF00933">
    <property type="entry name" value="Glyco_hydro_3"/>
    <property type="match status" value="1"/>
</dbReference>